<name>A0ABD3XPX3_SINWO</name>
<dbReference type="Pfam" id="PF00632">
    <property type="entry name" value="HECT"/>
    <property type="match status" value="1"/>
</dbReference>
<dbReference type="InterPro" id="IPR035983">
    <property type="entry name" value="Hect_E3_ubiquitin_ligase"/>
</dbReference>
<organism evidence="6 7">
    <name type="scientific">Sinanodonta woodiana</name>
    <name type="common">Chinese pond mussel</name>
    <name type="synonym">Anodonta woodiana</name>
    <dbReference type="NCBI Taxonomy" id="1069815"/>
    <lineage>
        <taxon>Eukaryota</taxon>
        <taxon>Metazoa</taxon>
        <taxon>Spiralia</taxon>
        <taxon>Lophotrochozoa</taxon>
        <taxon>Mollusca</taxon>
        <taxon>Bivalvia</taxon>
        <taxon>Autobranchia</taxon>
        <taxon>Heteroconchia</taxon>
        <taxon>Palaeoheterodonta</taxon>
        <taxon>Unionida</taxon>
        <taxon>Unionoidea</taxon>
        <taxon>Unionidae</taxon>
        <taxon>Unioninae</taxon>
        <taxon>Sinanodonta</taxon>
    </lineage>
</organism>
<feature type="compositionally biased region" description="Low complexity" evidence="3">
    <location>
        <begin position="487"/>
        <end position="501"/>
    </location>
</feature>
<dbReference type="EMBL" id="JBJQND010000002">
    <property type="protein sequence ID" value="KAL3887107.1"/>
    <property type="molecule type" value="Genomic_DNA"/>
</dbReference>
<keyword evidence="1 2" id="KW-0833">Ubl conjugation pathway</keyword>
<keyword evidence="4" id="KW-0472">Membrane</keyword>
<dbReference type="Gene3D" id="3.90.1750.10">
    <property type="entry name" value="Hect, E3 ligase catalytic domains"/>
    <property type="match status" value="1"/>
</dbReference>
<dbReference type="PROSITE" id="PS50237">
    <property type="entry name" value="HECT"/>
    <property type="match status" value="1"/>
</dbReference>
<dbReference type="AlphaFoldDB" id="A0ABD3XPX3"/>
<dbReference type="SUPFAM" id="SSF48726">
    <property type="entry name" value="Immunoglobulin"/>
    <property type="match status" value="1"/>
</dbReference>
<sequence>MVREMRSTYLTNLRLCSATQDRFLQSCVILALTFNLAAGVKWSKMSIGPCSVPTKNEYSNFCCRTQNVPPTATIYFYYKSSYGVTYIATIHQPGCNVTVLGRGSVTCNQDNNELVYNLIYRTRYFQNAIGIWGCRYYANESSYALQEYQVLTSDNGFKIVRPGERPVLTWIPVIWYMDYNSVLSLKVISPGGLLLLNVSNNNITYTADKVQFVGNLSLRNVSIQLDNVLERDNGTYTCNTRSNENIGITVVVLKAPLTPIISVDPESVIASGYEVRGTISCVSSSQSAAPMYYDATIQNIWIVPDSDANYNTSIFRNKLNISGVDCRMNSSLPVYCAAKEIDERSYDSEPFYPHQLCSMISLPTTTSIPTPSMKKNITTLVGLLSFFIIAFVFTLVISTVVGRKRVKKRMKKCCCCKDDADSDNEVMLTPTPRNSHRGLEDGLIQENDTHLQAIIDQIAREESRQAREVNRPTVNRTSEVFNVFPVQDSNQSNSANENQSNDIPVEDQPDSNNDANETGEGASNDTQEQGATYAGVAAAQLLMEVESRLEEFNHSLGEQALQIVVNRDNIVNNLICYYTDPIVPQSRVQVKMFDENGIDAGGITADMYTSFWMKAQEQFFIGCDNVVPYLPAHKMVEEEVFRVLGSILSHSVALLKTIPIPLCKTTIIVMIYDTLDVAKETLLKDFLLFIDSADRNLISKALTSYSSLSAEEQVNLQTIFTRYDYAGVIKESNFVEHLVLLARNEICRKPKPLCELMRAGIPSIHMDVFWSLLHPDHLNILYVALRPTATRIIARLHIDGDSSNLSNGQQRAFQYLKNLLNELSPEELENFIQFVTGKRSTPRDPIMVSFTTSRGFQRMPKAHTCSNLLELPATYEDYNAFKTEFKHLLASDEAMIMTME</sequence>
<protein>
    <recommendedName>
        <fullName evidence="5">HECT domain-containing protein</fullName>
    </recommendedName>
</protein>
<feature type="transmembrane region" description="Helical" evidence="4">
    <location>
        <begin position="380"/>
        <end position="402"/>
    </location>
</feature>
<comment type="caution">
    <text evidence="6">The sequence shown here is derived from an EMBL/GenBank/DDBJ whole genome shotgun (WGS) entry which is preliminary data.</text>
</comment>
<proteinExistence type="predicted"/>
<evidence type="ECO:0000256" key="2">
    <source>
        <dbReference type="PROSITE-ProRule" id="PRU00104"/>
    </source>
</evidence>
<dbReference type="Gene3D" id="2.60.40.10">
    <property type="entry name" value="Immunoglobulins"/>
    <property type="match status" value="1"/>
</dbReference>
<feature type="compositionally biased region" description="Polar residues" evidence="3">
    <location>
        <begin position="510"/>
        <end position="528"/>
    </location>
</feature>
<dbReference type="Gene3D" id="3.30.2410.10">
    <property type="entry name" value="Hect, E3 ligase catalytic domain"/>
    <property type="match status" value="1"/>
</dbReference>
<evidence type="ECO:0000256" key="4">
    <source>
        <dbReference type="SAM" id="Phobius"/>
    </source>
</evidence>
<keyword evidence="7" id="KW-1185">Reference proteome</keyword>
<keyword evidence="4" id="KW-1133">Transmembrane helix</keyword>
<keyword evidence="4" id="KW-0812">Transmembrane</keyword>
<gene>
    <name evidence="6" type="ORF">ACJMK2_027063</name>
</gene>
<dbReference type="InterPro" id="IPR000569">
    <property type="entry name" value="HECT_dom"/>
</dbReference>
<dbReference type="InterPro" id="IPR013783">
    <property type="entry name" value="Ig-like_fold"/>
</dbReference>
<evidence type="ECO:0000256" key="3">
    <source>
        <dbReference type="SAM" id="MobiDB-lite"/>
    </source>
</evidence>
<evidence type="ECO:0000313" key="6">
    <source>
        <dbReference type="EMBL" id="KAL3887107.1"/>
    </source>
</evidence>
<feature type="active site" description="Glycyl thioester intermediate" evidence="2">
    <location>
        <position position="865"/>
    </location>
</feature>
<dbReference type="Proteomes" id="UP001634394">
    <property type="component" value="Unassembled WGS sequence"/>
</dbReference>
<reference evidence="6 7" key="1">
    <citation type="submission" date="2024-11" db="EMBL/GenBank/DDBJ databases">
        <title>Chromosome-level genome assembly of the freshwater bivalve Anodonta woodiana.</title>
        <authorList>
            <person name="Chen X."/>
        </authorList>
    </citation>
    <scope>NUCLEOTIDE SEQUENCE [LARGE SCALE GENOMIC DNA]</scope>
    <source>
        <strain evidence="6">MN2024</strain>
        <tissue evidence="6">Gills</tissue>
    </source>
</reference>
<accession>A0ABD3XPX3</accession>
<evidence type="ECO:0000256" key="1">
    <source>
        <dbReference type="ARBA" id="ARBA00022786"/>
    </source>
</evidence>
<evidence type="ECO:0000259" key="5">
    <source>
        <dbReference type="PROSITE" id="PS50237"/>
    </source>
</evidence>
<evidence type="ECO:0000313" key="7">
    <source>
        <dbReference type="Proteomes" id="UP001634394"/>
    </source>
</evidence>
<dbReference type="SUPFAM" id="SSF56204">
    <property type="entry name" value="Hect, E3 ligase catalytic domain"/>
    <property type="match status" value="1"/>
</dbReference>
<dbReference type="InterPro" id="IPR036179">
    <property type="entry name" value="Ig-like_dom_sf"/>
</dbReference>
<feature type="region of interest" description="Disordered" evidence="3">
    <location>
        <begin position="485"/>
        <end position="528"/>
    </location>
</feature>
<feature type="domain" description="HECT" evidence="5">
    <location>
        <begin position="729"/>
        <end position="872"/>
    </location>
</feature>